<protein>
    <submittedName>
        <fullName evidence="3">SJCHGC02154 protein</fullName>
    </submittedName>
</protein>
<dbReference type="PROSITE" id="PS51547">
    <property type="entry name" value="C2_PI3K"/>
    <property type="match status" value="1"/>
</dbReference>
<dbReference type="InterPro" id="IPR002420">
    <property type="entry name" value="PI3K-type_C2_dom"/>
</dbReference>
<sequence length="235" mass="26955">MASLSLGYYPSCDVTTITSGAVSTDDRQQTLLYPCVKIMSITGFDAERYKVIKGEYIPLACYGELRINYCITRNIPFLSNSFITNWSQAQVNFERRLFNEAFELPLPYNALYDYNGICFVLSSTYTDKKGVHEQLIAGANMKLYNSKKVFRQGIYELELHPLEPLGVYRLEDVEKLVREPTFDAKPSNMDTMNVILKTNRKHLRNELSETPLDRHCMPDVERAVDEANEPAGVYF</sequence>
<evidence type="ECO:0000313" key="3">
    <source>
        <dbReference type="EMBL" id="AAW27646.1"/>
    </source>
</evidence>
<name>Q5D960_SCHJA</name>
<dbReference type="Gene3D" id="2.60.40.150">
    <property type="entry name" value="C2 domain"/>
    <property type="match status" value="1"/>
</dbReference>
<reference evidence="3" key="1">
    <citation type="submission" date="2004-11" db="EMBL/GenBank/DDBJ databases">
        <title>The full-length cDNA sequences of Schistosoma japonicum genes.</title>
        <authorList>
            <person name="Han Z."/>
        </authorList>
    </citation>
    <scope>NUCLEOTIDE SEQUENCE</scope>
</reference>
<organism evidence="3">
    <name type="scientific">Schistosoma japonicum</name>
    <name type="common">Blood fluke</name>
    <dbReference type="NCBI Taxonomy" id="6182"/>
    <lineage>
        <taxon>Eukaryota</taxon>
        <taxon>Metazoa</taxon>
        <taxon>Spiralia</taxon>
        <taxon>Lophotrochozoa</taxon>
        <taxon>Platyhelminthes</taxon>
        <taxon>Trematoda</taxon>
        <taxon>Digenea</taxon>
        <taxon>Strigeidida</taxon>
        <taxon>Schistosomatoidea</taxon>
        <taxon>Schistosomatidae</taxon>
        <taxon>Schistosoma</taxon>
    </lineage>
</organism>
<feature type="domain" description="C2 PI3K-type" evidence="2">
    <location>
        <begin position="43"/>
        <end position="198"/>
    </location>
</feature>
<evidence type="ECO:0000256" key="1">
    <source>
        <dbReference type="PROSITE-ProRule" id="PRU00880"/>
    </source>
</evidence>
<dbReference type="Pfam" id="PF00792">
    <property type="entry name" value="PI3K_C2"/>
    <property type="match status" value="1"/>
</dbReference>
<dbReference type="SUPFAM" id="SSF49562">
    <property type="entry name" value="C2 domain (Calcium/lipid-binding domain, CaLB)"/>
    <property type="match status" value="1"/>
</dbReference>
<comment type="similarity">
    <text evidence="1">Belongs to the PI3/PI4-kinase family.</text>
</comment>
<proteinExistence type="evidence at transcript level"/>
<evidence type="ECO:0000259" key="2">
    <source>
        <dbReference type="PROSITE" id="PS51547"/>
    </source>
</evidence>
<reference evidence="3" key="2">
    <citation type="journal article" date="2006" name="PLoS Pathog.">
        <title>New perspectives on host-parasite interplay by comparative transcriptomic and proteomic analyses of Schistosoma japonicum.</title>
        <authorList>
            <person name="Liu F."/>
            <person name="Lu J."/>
            <person name="Hu W."/>
            <person name="Wang S.Y."/>
            <person name="Cui S.J."/>
            <person name="Chi M."/>
            <person name="Yan Q."/>
            <person name="Wang X.R."/>
            <person name="Song H.D."/>
            <person name="Xu X.N."/>
            <person name="Wang J.J."/>
            <person name="Zhang X.L."/>
            <person name="Zhang X."/>
            <person name="Wang Z.Q."/>
            <person name="Xue C.L."/>
            <person name="Brindley P.J."/>
            <person name="McManus D.P."/>
            <person name="Yang P.Y."/>
            <person name="Feng Z."/>
            <person name="Chen Z."/>
            <person name="Han Z.G."/>
        </authorList>
    </citation>
    <scope>NUCLEOTIDE SEQUENCE</scope>
</reference>
<dbReference type="InterPro" id="IPR035892">
    <property type="entry name" value="C2_domain_sf"/>
</dbReference>
<dbReference type="AlphaFoldDB" id="Q5D960"/>
<dbReference type="EMBL" id="AY815914">
    <property type="protein sequence ID" value="AAW27646.1"/>
    <property type="molecule type" value="mRNA"/>
</dbReference>
<accession>Q5D960</accession>